<protein>
    <submittedName>
        <fullName evidence="2">Uncharacterized protein</fullName>
    </submittedName>
</protein>
<accession>A0AAW0BE68</accession>
<comment type="caution">
    <text evidence="2">The sequence shown here is derived from an EMBL/GenBank/DDBJ whole genome shotgun (WGS) entry which is preliminary data.</text>
</comment>
<evidence type="ECO:0000256" key="1">
    <source>
        <dbReference type="SAM" id="MobiDB-lite"/>
    </source>
</evidence>
<evidence type="ECO:0000313" key="2">
    <source>
        <dbReference type="EMBL" id="KAK7024277.1"/>
    </source>
</evidence>
<feature type="compositionally biased region" description="Polar residues" evidence="1">
    <location>
        <begin position="308"/>
        <end position="319"/>
    </location>
</feature>
<feature type="region of interest" description="Disordered" evidence="1">
    <location>
        <begin position="188"/>
        <end position="340"/>
    </location>
</feature>
<name>A0AAW0BE68_9AGAR</name>
<dbReference type="Proteomes" id="UP001383192">
    <property type="component" value="Unassembled WGS sequence"/>
</dbReference>
<feature type="compositionally biased region" description="Polar residues" evidence="1">
    <location>
        <begin position="112"/>
        <end position="130"/>
    </location>
</feature>
<feature type="region of interest" description="Disordered" evidence="1">
    <location>
        <begin position="92"/>
        <end position="145"/>
    </location>
</feature>
<organism evidence="2 3">
    <name type="scientific">Paramarasmius palmivorus</name>
    <dbReference type="NCBI Taxonomy" id="297713"/>
    <lineage>
        <taxon>Eukaryota</taxon>
        <taxon>Fungi</taxon>
        <taxon>Dikarya</taxon>
        <taxon>Basidiomycota</taxon>
        <taxon>Agaricomycotina</taxon>
        <taxon>Agaricomycetes</taxon>
        <taxon>Agaricomycetidae</taxon>
        <taxon>Agaricales</taxon>
        <taxon>Marasmiineae</taxon>
        <taxon>Marasmiaceae</taxon>
        <taxon>Paramarasmius</taxon>
    </lineage>
</organism>
<sequence length="348" mass="36845">MDTIPSQFGYSRSDTEIPDIFCPSYSSAGDVHRNIVMDTLRALWHNTRRLVRIGGSIGNRECTDGYAGDNALGGGTNQDDLGDLEILQHPGERSSLPHMANDNIQEDHAGSGSITGRLNIPQNAGTTSLRDQGNDGQTGGDGGATQHSVRLSALLAQRLNRASTPCVDNLNVQEQSSVRVHGSLGNATSEVADDTSLNQGVPQVESRIVDESSASSLDNNKRAASTRRAVTGGTDSDRPEDSAARVTDDLPAPPLTGGDELAVPGDIVSPDTDLDHPAQAGESSTAGNVAPPSEGQGESVRNDHEEQTIQGTIGSSSMLAQRPRALRRDEGWGSNKINDPNHLRMFRL</sequence>
<gene>
    <name evidence="2" type="ORF">VNI00_016443</name>
</gene>
<evidence type="ECO:0000313" key="3">
    <source>
        <dbReference type="Proteomes" id="UP001383192"/>
    </source>
</evidence>
<proteinExistence type="predicted"/>
<feature type="compositionally biased region" description="Basic and acidic residues" evidence="1">
    <location>
        <begin position="235"/>
        <end position="248"/>
    </location>
</feature>
<dbReference type="AlphaFoldDB" id="A0AAW0BE68"/>
<reference evidence="2 3" key="1">
    <citation type="submission" date="2024-01" db="EMBL/GenBank/DDBJ databases">
        <title>A draft genome for a cacao thread blight-causing isolate of Paramarasmius palmivorus.</title>
        <authorList>
            <person name="Baruah I.K."/>
            <person name="Bukari Y."/>
            <person name="Amoako-Attah I."/>
            <person name="Meinhardt L.W."/>
            <person name="Bailey B.A."/>
            <person name="Cohen S.P."/>
        </authorList>
    </citation>
    <scope>NUCLEOTIDE SEQUENCE [LARGE SCALE GENOMIC DNA]</scope>
    <source>
        <strain evidence="2 3">GH-12</strain>
    </source>
</reference>
<feature type="compositionally biased region" description="Polar residues" evidence="1">
    <location>
        <begin position="188"/>
        <end position="201"/>
    </location>
</feature>
<dbReference type="EMBL" id="JAYKXP010000128">
    <property type="protein sequence ID" value="KAK7024277.1"/>
    <property type="molecule type" value="Genomic_DNA"/>
</dbReference>
<keyword evidence="3" id="KW-1185">Reference proteome</keyword>